<dbReference type="HOGENOM" id="CLU_127641_0_0_9"/>
<reference evidence="1 2" key="1">
    <citation type="journal article" date="2015" name="Genome Announc.">
        <title>Complete genome sequences for 35 biothreat assay-relevant bacillus species.</title>
        <authorList>
            <person name="Johnson S.L."/>
            <person name="Daligault H.E."/>
            <person name="Davenport K.W."/>
            <person name="Jaissle J."/>
            <person name="Frey K.G."/>
            <person name="Ladner J.T."/>
            <person name="Broomall S.M."/>
            <person name="Bishop-Lilly K.A."/>
            <person name="Bruce D.C."/>
            <person name="Gibbons H.S."/>
            <person name="Coyne S.R."/>
            <person name="Lo C.C."/>
            <person name="Meincke L."/>
            <person name="Munk A.C."/>
            <person name="Koroleva G.I."/>
            <person name="Rosenzweig C.N."/>
            <person name="Palacios G.F."/>
            <person name="Redden C.L."/>
            <person name="Minogue T.D."/>
            <person name="Chain P.S."/>
        </authorList>
    </citation>
    <scope>NUCLEOTIDE SEQUENCE [LARGE SCALE GENOMIC DNA]</scope>
    <source>
        <strain evidence="2">ATCC 14581 / DSM 32 / JCM 2506 / NBRC 15308 / NCIMB 9376 / NCTC 10342 / NRRL B-14308 / VKM B-512</strain>
    </source>
</reference>
<dbReference type="KEGG" id="bmeg:BG04_4712"/>
<evidence type="ECO:0000313" key="2">
    <source>
        <dbReference type="Proteomes" id="UP000031829"/>
    </source>
</evidence>
<dbReference type="PROSITE" id="PS51186">
    <property type="entry name" value="GNAT"/>
    <property type="match status" value="1"/>
</dbReference>
<protein>
    <submittedName>
        <fullName evidence="1">Acetyltransferase domain protein</fullName>
    </submittedName>
</protein>
<name>A0A0B6A9E3_PRIM2</name>
<sequence>MHYIEIRRPKIEDRAELHELFNEVITDTFHKEGLSEMVNDIQIEIESKEQYLKSDLDSGGKHRFFWLGIDTCTNKIIGCIEYGPASELITACTKGELQGWIEIGTVFVHPKYQRKGVGTLLLHTMLLTLQSREIKKICLDSGYKNAQEVWKNIFGIPDYLVKDYWSKGYHHMVWKISAESTPIVFKLSYNEE</sequence>
<dbReference type="CDD" id="cd04301">
    <property type="entry name" value="NAT_SF"/>
    <property type="match status" value="1"/>
</dbReference>
<accession>A0A0B6A9E3</accession>
<proteinExistence type="predicted"/>
<dbReference type="EMBL" id="CP009920">
    <property type="protein sequence ID" value="AJI20176.1"/>
    <property type="molecule type" value="Genomic_DNA"/>
</dbReference>
<dbReference type="Pfam" id="PF00583">
    <property type="entry name" value="Acetyltransf_1"/>
    <property type="match status" value="1"/>
</dbReference>
<organism evidence="1 2">
    <name type="scientific">Priestia megaterium (strain ATCC 14581 / DSM 32 / CCUG 1817 / JCM 2506 / NBRC 15308 / NCIMB 9376 / NCTC 10342 / NRRL B-14308 / VKM B-512 / Ford 19)</name>
    <name type="common">Bacillus megaterium</name>
    <dbReference type="NCBI Taxonomy" id="1348623"/>
    <lineage>
        <taxon>Bacteria</taxon>
        <taxon>Bacillati</taxon>
        <taxon>Bacillota</taxon>
        <taxon>Bacilli</taxon>
        <taxon>Bacillales</taxon>
        <taxon>Bacillaceae</taxon>
        <taxon>Priestia</taxon>
    </lineage>
</organism>
<dbReference type="GO" id="GO:0016747">
    <property type="term" value="F:acyltransferase activity, transferring groups other than amino-acyl groups"/>
    <property type="evidence" value="ECO:0007669"/>
    <property type="project" value="InterPro"/>
</dbReference>
<evidence type="ECO:0000313" key="1">
    <source>
        <dbReference type="EMBL" id="AJI20176.1"/>
    </source>
</evidence>
<dbReference type="AlphaFoldDB" id="A0A0B6A9E3"/>
<dbReference type="SUPFAM" id="SSF55729">
    <property type="entry name" value="Acyl-CoA N-acyltransferases (Nat)"/>
    <property type="match status" value="1"/>
</dbReference>
<dbReference type="Gene3D" id="3.40.630.30">
    <property type="match status" value="1"/>
</dbReference>
<dbReference type="RefSeq" id="WP_034652113.1">
    <property type="nucleotide sequence ID" value="NZ_BCVB01000004.1"/>
</dbReference>
<dbReference type="Proteomes" id="UP000031829">
    <property type="component" value="Chromosome"/>
</dbReference>
<keyword evidence="1" id="KW-0808">Transferase</keyword>
<dbReference type="InterPro" id="IPR016181">
    <property type="entry name" value="Acyl_CoA_acyltransferase"/>
</dbReference>
<gene>
    <name evidence="1" type="ORF">BG04_4712</name>
</gene>
<dbReference type="GeneID" id="93642704"/>
<dbReference type="InterPro" id="IPR000182">
    <property type="entry name" value="GNAT_dom"/>
</dbReference>